<comment type="caution">
    <text evidence="1">The sequence shown here is derived from an EMBL/GenBank/DDBJ whole genome shotgun (WGS) entry which is preliminary data.</text>
</comment>
<sequence length="91" mass="9793">MGEGVPGGGEKFSARRGEADAPGFAAEQVVADFALQAADLLTQRRLGDAQTSGRAAEVEFLGEHDEGVQLRQGKFRTLHTLRDITPHLKAY</sequence>
<organism evidence="1 2">
    <name type="scientific">Streptomyces hydrogenans</name>
    <dbReference type="NCBI Taxonomy" id="1873719"/>
    <lineage>
        <taxon>Bacteria</taxon>
        <taxon>Bacillati</taxon>
        <taxon>Actinomycetota</taxon>
        <taxon>Actinomycetes</taxon>
        <taxon>Kitasatosporales</taxon>
        <taxon>Streptomycetaceae</taxon>
        <taxon>Streptomyces</taxon>
    </lineage>
</organism>
<reference evidence="1" key="1">
    <citation type="submission" date="2024-05" db="EMBL/GenBank/DDBJ databases">
        <title>Whole genome shotgun sequence of Streptomyces hydrogenans NBRC 13475.</title>
        <authorList>
            <person name="Komaki H."/>
            <person name="Tamura T."/>
        </authorList>
    </citation>
    <scope>NUCLEOTIDE SEQUENCE</scope>
    <source>
        <strain evidence="1">NBRC 13475</strain>
    </source>
</reference>
<name>A0ABQ3PQ58_9ACTN</name>
<evidence type="ECO:0000313" key="1">
    <source>
        <dbReference type="EMBL" id="GHI27151.1"/>
    </source>
</evidence>
<accession>A0ABQ3PQ58</accession>
<protein>
    <submittedName>
        <fullName evidence="1">Uncharacterized protein</fullName>
    </submittedName>
</protein>
<proteinExistence type="predicted"/>
<evidence type="ECO:0000313" key="2">
    <source>
        <dbReference type="Proteomes" id="UP001052739"/>
    </source>
</evidence>
<keyword evidence="2" id="KW-1185">Reference proteome</keyword>
<gene>
    <name evidence="1" type="ORF">Shyd_85220</name>
</gene>
<dbReference type="Proteomes" id="UP001052739">
    <property type="component" value="Unassembled WGS sequence"/>
</dbReference>
<dbReference type="EMBL" id="BNDW01000117">
    <property type="protein sequence ID" value="GHI27151.1"/>
    <property type="molecule type" value="Genomic_DNA"/>
</dbReference>